<reference evidence="3" key="1">
    <citation type="submission" date="2017-01" db="EMBL/GenBank/DDBJ databases">
        <authorList>
            <person name="Wang Y."/>
            <person name="White M."/>
            <person name="Kvist S."/>
            <person name="Moncalvo J.-M."/>
        </authorList>
    </citation>
    <scope>NUCLEOTIDE SEQUENCE [LARGE SCALE GENOMIC DNA]</scope>
    <source>
        <strain evidence="3">ID-206-W2</strain>
    </source>
</reference>
<evidence type="ECO:0000313" key="2">
    <source>
        <dbReference type="EMBL" id="OMJ28062.1"/>
    </source>
</evidence>
<dbReference type="InterPro" id="IPR016072">
    <property type="entry name" value="Skp1_comp_dimer"/>
</dbReference>
<sequence>MDKEVTLITKEKSVHYQDYEFSAESTNDTARSSAIPETSKKFKTFTEPNEFDLDFIRVDQSTLYDLVMAANYLDIKPLLDLACYSIAKMFSGKSAQEIRNTFNLENDLDRGQELELERRNRWFTN</sequence>
<dbReference type="GO" id="GO:0016874">
    <property type="term" value="F:ligase activity"/>
    <property type="evidence" value="ECO:0007669"/>
    <property type="project" value="UniProtKB-KW"/>
</dbReference>
<dbReference type="Gene3D" id="3.30.710.10">
    <property type="entry name" value="Potassium Channel Kv1.1, Chain A"/>
    <property type="match status" value="1"/>
</dbReference>
<comment type="caution">
    <text evidence="2">The sequence shown here is derived from an EMBL/GenBank/DDBJ whole genome shotgun (WGS) entry which is preliminary data.</text>
</comment>
<dbReference type="InterPro" id="IPR016897">
    <property type="entry name" value="SKP1"/>
</dbReference>
<gene>
    <name evidence="2" type="ORF">AYI69_g2473</name>
</gene>
<organism evidence="2 3">
    <name type="scientific">Smittium culicis</name>
    <dbReference type="NCBI Taxonomy" id="133412"/>
    <lineage>
        <taxon>Eukaryota</taxon>
        <taxon>Fungi</taxon>
        <taxon>Fungi incertae sedis</taxon>
        <taxon>Zoopagomycota</taxon>
        <taxon>Kickxellomycotina</taxon>
        <taxon>Harpellomycetes</taxon>
        <taxon>Harpellales</taxon>
        <taxon>Legeriomycetaceae</taxon>
        <taxon>Smittium</taxon>
    </lineage>
</organism>
<dbReference type="GO" id="GO:0006511">
    <property type="term" value="P:ubiquitin-dependent protein catabolic process"/>
    <property type="evidence" value="ECO:0007669"/>
    <property type="project" value="InterPro"/>
</dbReference>
<feature type="domain" description="SKP1 component dimerisation" evidence="1">
    <location>
        <begin position="76"/>
        <end position="122"/>
    </location>
</feature>
<dbReference type="InterPro" id="IPR036296">
    <property type="entry name" value="SKP1-like_dim_sf"/>
</dbReference>
<dbReference type="Proteomes" id="UP000187429">
    <property type="component" value="Unassembled WGS sequence"/>
</dbReference>
<evidence type="ECO:0000313" key="3">
    <source>
        <dbReference type="Proteomes" id="UP000187429"/>
    </source>
</evidence>
<dbReference type="SUPFAM" id="SSF81382">
    <property type="entry name" value="Skp1 dimerisation domain-like"/>
    <property type="match status" value="1"/>
</dbReference>
<name>A0A1R1YMC4_9FUNG</name>
<accession>A0A1R1YMC4</accession>
<keyword evidence="2" id="KW-0436">Ligase</keyword>
<protein>
    <submittedName>
        <fullName evidence="2">E3 ubiquitin ligase complex SCF subunit scon-3</fullName>
    </submittedName>
</protein>
<dbReference type="Pfam" id="PF01466">
    <property type="entry name" value="Skp1"/>
    <property type="match status" value="1"/>
</dbReference>
<dbReference type="InterPro" id="IPR011333">
    <property type="entry name" value="SKP1/BTB/POZ_sf"/>
</dbReference>
<dbReference type="AlphaFoldDB" id="A0A1R1YMC4"/>
<dbReference type="OrthoDB" id="2342932at2759"/>
<proteinExistence type="predicted"/>
<evidence type="ECO:0000259" key="1">
    <source>
        <dbReference type="Pfam" id="PF01466"/>
    </source>
</evidence>
<dbReference type="EMBL" id="LSSM01000727">
    <property type="protein sequence ID" value="OMJ28062.1"/>
    <property type="molecule type" value="Genomic_DNA"/>
</dbReference>
<dbReference type="PANTHER" id="PTHR11165">
    <property type="entry name" value="SKP1"/>
    <property type="match status" value="1"/>
</dbReference>
<keyword evidence="3" id="KW-1185">Reference proteome</keyword>